<proteinExistence type="predicted"/>
<keyword evidence="3" id="KW-1185">Reference proteome</keyword>
<feature type="compositionally biased region" description="Basic and acidic residues" evidence="1">
    <location>
        <begin position="15"/>
        <end position="33"/>
    </location>
</feature>
<feature type="region of interest" description="Disordered" evidence="1">
    <location>
        <begin position="15"/>
        <end position="40"/>
    </location>
</feature>
<evidence type="ECO:0000313" key="2">
    <source>
        <dbReference type="EMBL" id="MBS2970735.1"/>
    </source>
</evidence>
<dbReference type="EMBL" id="JAGVRK010000001">
    <property type="protein sequence ID" value="MBS2970735.1"/>
    <property type="molecule type" value="Genomic_DNA"/>
</dbReference>
<protein>
    <submittedName>
        <fullName evidence="2">Uncharacterized protein</fullName>
    </submittedName>
</protein>
<evidence type="ECO:0000313" key="3">
    <source>
        <dbReference type="Proteomes" id="UP000682403"/>
    </source>
</evidence>
<accession>A0ABS5LIZ8</accession>
<dbReference type="RefSeq" id="WP_211561359.1">
    <property type="nucleotide sequence ID" value="NZ_JAGVRK010000001.1"/>
</dbReference>
<dbReference type="Proteomes" id="UP000682403">
    <property type="component" value="Unassembled WGS sequence"/>
</dbReference>
<evidence type="ECO:0000256" key="1">
    <source>
        <dbReference type="SAM" id="MobiDB-lite"/>
    </source>
</evidence>
<reference evidence="2 3" key="1">
    <citation type="submission" date="2021-04" db="EMBL/GenBank/DDBJ databases">
        <title>Metabacillus sp. strain KIGAM252 whole genome sequence.</title>
        <authorList>
            <person name="Seo M.-J."/>
            <person name="Cho E.-S."/>
            <person name="Hwang C.Y."/>
            <person name="Yoon D.J."/>
        </authorList>
    </citation>
    <scope>NUCLEOTIDE SEQUENCE [LARGE SCALE GENOMIC DNA]</scope>
    <source>
        <strain evidence="2 3">KIGAM252</strain>
    </source>
</reference>
<name>A0ABS5LIZ8_9BACI</name>
<gene>
    <name evidence="2" type="ORF">J9317_18485</name>
</gene>
<organism evidence="2 3">
    <name type="scientific">Metabacillus flavus</name>
    <dbReference type="NCBI Taxonomy" id="2823519"/>
    <lineage>
        <taxon>Bacteria</taxon>
        <taxon>Bacillati</taxon>
        <taxon>Bacillota</taxon>
        <taxon>Bacilli</taxon>
        <taxon>Bacillales</taxon>
        <taxon>Bacillaceae</taxon>
        <taxon>Metabacillus</taxon>
    </lineage>
</organism>
<comment type="caution">
    <text evidence="2">The sequence shown here is derived from an EMBL/GenBank/DDBJ whole genome shotgun (WGS) entry which is preliminary data.</text>
</comment>
<sequence length="85" mass="9613">MGFWDGVAKVGKAVMEEAQRSQQQRERQLENAHRRASGVSNDRDLVNRFQNASGADKAAYGLELANRGYLERGEDGKFRRTNKTL</sequence>